<dbReference type="EMBL" id="JAHLQT010019270">
    <property type="protein sequence ID" value="KAG7168734.1"/>
    <property type="molecule type" value="Genomic_DNA"/>
</dbReference>
<keyword evidence="3" id="KW-1185">Reference proteome</keyword>
<sequence>PPPSPRTLRRSAPVPQSRNPPLTKARHVTSMIGSPQDVDQGEQDDATRGQRRTYRIDRMDNRRYHTAGAIDDIKPKITYPLHTPVEHLRNGVKLIAANHVRCFKPGVSTQPINNEM</sequence>
<comment type="caution">
    <text evidence="2">The sequence shown here is derived from an EMBL/GenBank/DDBJ whole genome shotgun (WGS) entry which is preliminary data.</text>
</comment>
<feature type="non-terminal residue" evidence="2">
    <location>
        <position position="1"/>
    </location>
</feature>
<evidence type="ECO:0000256" key="1">
    <source>
        <dbReference type="SAM" id="MobiDB-lite"/>
    </source>
</evidence>
<proteinExistence type="predicted"/>
<gene>
    <name evidence="2" type="ORF">Hamer_G024217</name>
</gene>
<reference evidence="2" key="1">
    <citation type="journal article" date="2021" name="Sci. Adv.">
        <title>The American lobster genome reveals insights on longevity, neural, and immune adaptations.</title>
        <authorList>
            <person name="Polinski J.M."/>
            <person name="Zimin A.V."/>
            <person name="Clark K.F."/>
            <person name="Kohn A.B."/>
            <person name="Sadowski N."/>
            <person name="Timp W."/>
            <person name="Ptitsyn A."/>
            <person name="Khanna P."/>
            <person name="Romanova D.Y."/>
            <person name="Williams P."/>
            <person name="Greenwood S.J."/>
            <person name="Moroz L.L."/>
            <person name="Walt D.R."/>
            <person name="Bodnar A.G."/>
        </authorList>
    </citation>
    <scope>NUCLEOTIDE SEQUENCE</scope>
    <source>
        <strain evidence="2">GMGI-L3</strain>
    </source>
</reference>
<evidence type="ECO:0000313" key="2">
    <source>
        <dbReference type="EMBL" id="KAG7168734.1"/>
    </source>
</evidence>
<dbReference type="Proteomes" id="UP000747542">
    <property type="component" value="Unassembled WGS sequence"/>
</dbReference>
<protein>
    <submittedName>
        <fullName evidence="2">Uncharacterized protein</fullName>
    </submittedName>
</protein>
<evidence type="ECO:0000313" key="3">
    <source>
        <dbReference type="Proteomes" id="UP000747542"/>
    </source>
</evidence>
<accession>A0A8J5K782</accession>
<feature type="region of interest" description="Disordered" evidence="1">
    <location>
        <begin position="1"/>
        <end position="51"/>
    </location>
</feature>
<organism evidence="2 3">
    <name type="scientific">Homarus americanus</name>
    <name type="common">American lobster</name>
    <dbReference type="NCBI Taxonomy" id="6706"/>
    <lineage>
        <taxon>Eukaryota</taxon>
        <taxon>Metazoa</taxon>
        <taxon>Ecdysozoa</taxon>
        <taxon>Arthropoda</taxon>
        <taxon>Crustacea</taxon>
        <taxon>Multicrustacea</taxon>
        <taxon>Malacostraca</taxon>
        <taxon>Eumalacostraca</taxon>
        <taxon>Eucarida</taxon>
        <taxon>Decapoda</taxon>
        <taxon>Pleocyemata</taxon>
        <taxon>Astacidea</taxon>
        <taxon>Nephropoidea</taxon>
        <taxon>Nephropidae</taxon>
        <taxon>Homarus</taxon>
    </lineage>
</organism>
<name>A0A8J5K782_HOMAM</name>
<dbReference type="AlphaFoldDB" id="A0A8J5K782"/>